<sequence length="293" mass="33015">MTILARNTLQQELQDVKHSLESADQSQLKASTHRQMATMFSRLSSFVAESSTPSASTLPDIWTSLTKAHTRAATRDMMTRVLRYDIMIGTWKAWRFLETECRQHCARALSASGSSSPWMRMLSTRIERYLQSAQPGSTLRLNSEEYVPIRNADPVVVEVLPCKQTLSDGELNTRVENEVVGILALWLQYPDSSQRSMPWRLQGPFINLLITLSGTQNVCYLTETWKAFTNVKASVFGDPNVRKVTKKHWDGLQKKAVPIAAAFRDSAGRKTLDEIQEVVGRFGGGGLKQEEYE</sequence>
<dbReference type="OrthoDB" id="10639250at2759"/>
<protein>
    <submittedName>
        <fullName evidence="1">Uncharacterized protein</fullName>
    </submittedName>
</protein>
<dbReference type="AlphaFoldDB" id="A0A067PCL6"/>
<organism evidence="1 2">
    <name type="scientific">Jaapia argillacea MUCL 33604</name>
    <dbReference type="NCBI Taxonomy" id="933084"/>
    <lineage>
        <taxon>Eukaryota</taxon>
        <taxon>Fungi</taxon>
        <taxon>Dikarya</taxon>
        <taxon>Basidiomycota</taxon>
        <taxon>Agaricomycotina</taxon>
        <taxon>Agaricomycetes</taxon>
        <taxon>Agaricomycetidae</taxon>
        <taxon>Jaapiales</taxon>
        <taxon>Jaapiaceae</taxon>
        <taxon>Jaapia</taxon>
    </lineage>
</organism>
<proteinExistence type="predicted"/>
<name>A0A067PCL6_9AGAM</name>
<evidence type="ECO:0000313" key="2">
    <source>
        <dbReference type="Proteomes" id="UP000027265"/>
    </source>
</evidence>
<dbReference type="EMBL" id="KL197738">
    <property type="protein sequence ID" value="KDQ52663.1"/>
    <property type="molecule type" value="Genomic_DNA"/>
</dbReference>
<dbReference type="Proteomes" id="UP000027265">
    <property type="component" value="Unassembled WGS sequence"/>
</dbReference>
<accession>A0A067PCL6</accession>
<evidence type="ECO:0000313" key="1">
    <source>
        <dbReference type="EMBL" id="KDQ52663.1"/>
    </source>
</evidence>
<dbReference type="InParanoid" id="A0A067PCL6"/>
<keyword evidence="2" id="KW-1185">Reference proteome</keyword>
<gene>
    <name evidence="1" type="ORF">JAAARDRAFT_473180</name>
</gene>
<reference evidence="2" key="1">
    <citation type="journal article" date="2014" name="Proc. Natl. Acad. Sci. U.S.A.">
        <title>Extensive sampling of basidiomycete genomes demonstrates inadequacy of the white-rot/brown-rot paradigm for wood decay fungi.</title>
        <authorList>
            <person name="Riley R."/>
            <person name="Salamov A.A."/>
            <person name="Brown D.W."/>
            <person name="Nagy L.G."/>
            <person name="Floudas D."/>
            <person name="Held B.W."/>
            <person name="Levasseur A."/>
            <person name="Lombard V."/>
            <person name="Morin E."/>
            <person name="Otillar R."/>
            <person name="Lindquist E.A."/>
            <person name="Sun H."/>
            <person name="LaButti K.M."/>
            <person name="Schmutz J."/>
            <person name="Jabbour D."/>
            <person name="Luo H."/>
            <person name="Baker S.E."/>
            <person name="Pisabarro A.G."/>
            <person name="Walton J.D."/>
            <person name="Blanchette R.A."/>
            <person name="Henrissat B."/>
            <person name="Martin F."/>
            <person name="Cullen D."/>
            <person name="Hibbett D.S."/>
            <person name="Grigoriev I.V."/>
        </authorList>
    </citation>
    <scope>NUCLEOTIDE SEQUENCE [LARGE SCALE GENOMIC DNA]</scope>
    <source>
        <strain evidence="2">MUCL 33604</strain>
    </source>
</reference>
<dbReference type="HOGENOM" id="CLU_950157_0_0_1"/>